<dbReference type="OrthoDB" id="453470at2"/>
<gene>
    <name evidence="1" type="ORF">BWR18_01070</name>
</gene>
<dbReference type="KEGG" id="tom:BWR18_01070"/>
<sequence>MDQAVHSTDDAGLVPGRVLRIYGMRRSGNHALINWIMRNAPGGNGLFLNDCRHGGDPVLTCSSLSLFESGTETGQGGKWKRIDRAGAKPFTAISYEDRVPPAAPKRLFAAAETLVIIYRSFLHWTASLLRKIQGNVGFGPLDRNRIMGRALSTYSDMLDRMQHDDVVPLCYDNWTADERYRKEALARLDLPGCDLSLGGVQRFGGGSSFQDATEASDLQTDQRSAQMAEDHEYRMLLWTAARDDSFMTKLAHHFPGDAKRLEQLRRTASAQVVLP</sequence>
<proteinExistence type="predicted"/>
<evidence type="ECO:0008006" key="3">
    <source>
        <dbReference type="Google" id="ProtNLM"/>
    </source>
</evidence>
<protein>
    <recommendedName>
        <fullName evidence="3">Sulfotransferase family protein</fullName>
    </recommendedName>
</protein>
<evidence type="ECO:0000313" key="2">
    <source>
        <dbReference type="Proteomes" id="UP000186336"/>
    </source>
</evidence>
<dbReference type="AlphaFoldDB" id="A0A1P8MQW4"/>
<name>A0A1P8MQW4_9RHOB</name>
<dbReference type="RefSeq" id="WP_076626316.1">
    <property type="nucleotide sequence ID" value="NZ_CP019312.1"/>
</dbReference>
<reference evidence="1 2" key="1">
    <citation type="submission" date="2017-01" db="EMBL/GenBank/DDBJ databases">
        <title>Complete genome of Tateyamaria omphalii DOK1-4 isolated from seawater in Dokdo.</title>
        <authorList>
            <person name="Kim J.H."/>
            <person name="Chi W.-J."/>
        </authorList>
    </citation>
    <scope>NUCLEOTIDE SEQUENCE [LARGE SCALE GENOMIC DNA]</scope>
    <source>
        <strain evidence="1 2">DOK1-4</strain>
    </source>
</reference>
<dbReference type="EMBL" id="CP019312">
    <property type="protein sequence ID" value="APX10448.1"/>
    <property type="molecule type" value="Genomic_DNA"/>
</dbReference>
<dbReference type="STRING" id="299262.BWR18_01070"/>
<dbReference type="Proteomes" id="UP000186336">
    <property type="component" value="Chromosome"/>
</dbReference>
<organism evidence="1 2">
    <name type="scientific">Tateyamaria omphalii</name>
    <dbReference type="NCBI Taxonomy" id="299262"/>
    <lineage>
        <taxon>Bacteria</taxon>
        <taxon>Pseudomonadati</taxon>
        <taxon>Pseudomonadota</taxon>
        <taxon>Alphaproteobacteria</taxon>
        <taxon>Rhodobacterales</taxon>
        <taxon>Roseobacteraceae</taxon>
        <taxon>Tateyamaria</taxon>
    </lineage>
</organism>
<accession>A0A1P8MQW4</accession>
<keyword evidence="2" id="KW-1185">Reference proteome</keyword>
<evidence type="ECO:0000313" key="1">
    <source>
        <dbReference type="EMBL" id="APX10448.1"/>
    </source>
</evidence>